<keyword evidence="1" id="KW-0472">Membrane</keyword>
<reference evidence="2 3" key="1">
    <citation type="submission" date="2020-01" db="EMBL/GenBank/DDBJ databases">
        <title>Insect and environment-associated Actinomycetes.</title>
        <authorList>
            <person name="Currrie C."/>
            <person name="Chevrette M."/>
            <person name="Carlson C."/>
            <person name="Stubbendieck R."/>
            <person name="Wendt-Pienkowski E."/>
        </authorList>
    </citation>
    <scope>NUCLEOTIDE SEQUENCE [LARGE SCALE GENOMIC DNA]</scope>
    <source>
        <strain evidence="2 3">SID7739</strain>
    </source>
</reference>
<sequence length="146" mass="15641">MSGRNLILQRVVGALYILAGIGKFFPQLESVEGRLDDASEANDGTVISGPVDWLDRHPTGVMWFVAAAMVAAGLALLWNRRGLVIAALYGQLLMLVLFVVILVSSVPEILVMDAAFFAAAIYLLYRYHASPGARTATPAGPTPEGR</sequence>
<dbReference type="Pfam" id="PF19507">
    <property type="entry name" value="DUF6041"/>
    <property type="match status" value="1"/>
</dbReference>
<gene>
    <name evidence="2" type="ORF">G3I66_13970</name>
</gene>
<dbReference type="EMBL" id="JAAGMQ010000395">
    <property type="protein sequence ID" value="NEC34279.1"/>
    <property type="molecule type" value="Genomic_DNA"/>
</dbReference>
<evidence type="ECO:0000313" key="3">
    <source>
        <dbReference type="Proteomes" id="UP000475666"/>
    </source>
</evidence>
<dbReference type="Proteomes" id="UP000475666">
    <property type="component" value="Unassembled WGS sequence"/>
</dbReference>
<protein>
    <submittedName>
        <fullName evidence="2">Uncharacterized protein</fullName>
    </submittedName>
</protein>
<keyword evidence="1" id="KW-0812">Transmembrane</keyword>
<evidence type="ECO:0000313" key="2">
    <source>
        <dbReference type="EMBL" id="NEC34279.1"/>
    </source>
</evidence>
<feature type="transmembrane region" description="Helical" evidence="1">
    <location>
        <begin position="7"/>
        <end position="25"/>
    </location>
</feature>
<proteinExistence type="predicted"/>
<dbReference type="AlphaFoldDB" id="A0A6G3TC08"/>
<keyword evidence="1" id="KW-1133">Transmembrane helix</keyword>
<evidence type="ECO:0000256" key="1">
    <source>
        <dbReference type="SAM" id="Phobius"/>
    </source>
</evidence>
<organism evidence="2 3">
    <name type="scientific">Streptomyces rubrogriseus</name>
    <dbReference type="NCBI Taxonomy" id="194673"/>
    <lineage>
        <taxon>Bacteria</taxon>
        <taxon>Bacillati</taxon>
        <taxon>Actinomycetota</taxon>
        <taxon>Actinomycetes</taxon>
        <taxon>Kitasatosporales</taxon>
        <taxon>Streptomycetaceae</taxon>
        <taxon>Streptomyces</taxon>
        <taxon>Streptomyces violaceoruber group</taxon>
    </lineage>
</organism>
<comment type="caution">
    <text evidence="2">The sequence shown here is derived from an EMBL/GenBank/DDBJ whole genome shotgun (WGS) entry which is preliminary data.</text>
</comment>
<dbReference type="RefSeq" id="WP_164274207.1">
    <property type="nucleotide sequence ID" value="NZ_JAAGMQ010000395.1"/>
</dbReference>
<dbReference type="InterPro" id="IPR046104">
    <property type="entry name" value="DUF6041"/>
</dbReference>
<feature type="transmembrane region" description="Helical" evidence="1">
    <location>
        <begin position="83"/>
        <end position="103"/>
    </location>
</feature>
<accession>A0A6G3TC08</accession>
<feature type="transmembrane region" description="Helical" evidence="1">
    <location>
        <begin position="60"/>
        <end position="78"/>
    </location>
</feature>
<name>A0A6G3TC08_9ACTN</name>
<feature type="transmembrane region" description="Helical" evidence="1">
    <location>
        <begin position="109"/>
        <end position="125"/>
    </location>
</feature>